<evidence type="ECO:0000313" key="2">
    <source>
        <dbReference type="Proteomes" id="UP000605970"/>
    </source>
</evidence>
<protein>
    <submittedName>
        <fullName evidence="1">Uncharacterized protein</fullName>
    </submittedName>
</protein>
<comment type="caution">
    <text evidence="1">The sequence shown here is derived from an EMBL/GenBank/DDBJ whole genome shotgun (WGS) entry which is preliminary data.</text>
</comment>
<dbReference type="AlphaFoldDB" id="A0A8S9ZEI9"/>
<dbReference type="Proteomes" id="UP000605970">
    <property type="component" value="Unassembled WGS sequence"/>
</dbReference>
<gene>
    <name evidence="1" type="ORF">Mgra_00008853</name>
</gene>
<reference evidence="1" key="1">
    <citation type="journal article" date="2020" name="Ecol. Evol.">
        <title>Genome structure and content of the rice root-knot nematode (Meloidogyne graminicola).</title>
        <authorList>
            <person name="Phan N.T."/>
            <person name="Danchin E.G.J."/>
            <person name="Klopp C."/>
            <person name="Perfus-Barbeoch L."/>
            <person name="Kozlowski D.K."/>
            <person name="Koutsovoulos G.D."/>
            <person name="Lopez-Roques C."/>
            <person name="Bouchez O."/>
            <person name="Zahm M."/>
            <person name="Besnard G."/>
            <person name="Bellafiore S."/>
        </authorList>
    </citation>
    <scope>NUCLEOTIDE SEQUENCE</scope>
    <source>
        <strain evidence="1">VN-18</strain>
    </source>
</reference>
<proteinExistence type="predicted"/>
<organism evidence="1 2">
    <name type="scientific">Meloidogyne graminicola</name>
    <dbReference type="NCBI Taxonomy" id="189291"/>
    <lineage>
        <taxon>Eukaryota</taxon>
        <taxon>Metazoa</taxon>
        <taxon>Ecdysozoa</taxon>
        <taxon>Nematoda</taxon>
        <taxon>Chromadorea</taxon>
        <taxon>Rhabditida</taxon>
        <taxon>Tylenchina</taxon>
        <taxon>Tylenchomorpha</taxon>
        <taxon>Tylenchoidea</taxon>
        <taxon>Meloidogynidae</taxon>
        <taxon>Meloidogyninae</taxon>
        <taxon>Meloidogyne</taxon>
    </lineage>
</organism>
<accession>A0A8S9ZEI9</accession>
<name>A0A8S9ZEI9_9BILA</name>
<sequence length="255" mass="30191">MPHKTKKLNFNKKPQRQNQKLKKLEAKANKLKSQFLIDRNDVQRLNQHNRIIELIHLLVEVNIKQIVKEVENKTINLLTENSIKNNNLINNKIEEEQNLIILNKIEEENIINKIKNKEEIKEINLKNNNLIIENNICLTKKENFCQNEQASVSVNLSTEFKKNLTTNNNNIINFIWFENNQIIYLNSQFTCVEPLINLKNSKNEENIGGPVNINFRGFFNDFVEIVIIFSISIYNVNIWKRFMELNLIIYKIVFL</sequence>
<evidence type="ECO:0000313" key="1">
    <source>
        <dbReference type="EMBL" id="KAF7630887.1"/>
    </source>
</evidence>
<keyword evidence="2" id="KW-1185">Reference proteome</keyword>
<dbReference type="EMBL" id="JABEBT010000126">
    <property type="protein sequence ID" value="KAF7630887.1"/>
    <property type="molecule type" value="Genomic_DNA"/>
</dbReference>